<gene>
    <name evidence="1" type="ORF">PENSUB_10522</name>
</gene>
<dbReference type="Gene3D" id="3.50.50.60">
    <property type="entry name" value="FAD/NAD(P)-binding domain"/>
    <property type="match status" value="3"/>
</dbReference>
<proteinExistence type="predicted"/>
<sequence>MSSPNSLPVNPSLPDLDAWILGSGLPSLAAAVYLIEEAKIPPTRVHILEDFSKAGGSTAHAGDPINGYEYRAEVTPMCDLLCFQELLSIVPSRSGAGKTALDDIRKFNQGAALDAMPHAHFLMEKSRGISCINTKKIKAGLRHRLDLLVLSVKSEKSLGRSRVCDHFGGSFFRSTYWLVLATTFGFQPWHSASEFRRYIRRFMHSTDGLEDAHPPVHGCINHHENITVPIAQFLESRGVDFQFRTKVTDIVLDHRNGFHMVSAIQCLKDSEQETTVKLRSNDIAIISLGSIMSGLATGSNTAAPSLESLNIENEFDENWLLWLELCTKHPKFGNAYNFCTRTLESRLETFTVTLRSAEFFSRLTALTGGPLGSMSLLTLKDSSWLLSIRVPQQPLFPGQPPEVQVFWGYAMRADKTGDFIKKPMFACAGREIMAELLHHLKFDPEMINDSVTVPCVVPRMTAPLLPRLTSDKPQIIPDETMNLALIGNFVYIPDEMVATTDYGVKGAKMAVRRLIGSHRN</sequence>
<dbReference type="Proteomes" id="UP000186955">
    <property type="component" value="Unassembled WGS sequence"/>
</dbReference>
<comment type="caution">
    <text evidence="1">The sequence shown here is derived from an EMBL/GenBank/DDBJ whole genome shotgun (WGS) entry which is preliminary data.</text>
</comment>
<dbReference type="GO" id="GO:0050151">
    <property type="term" value="F:oleate hydratase activity"/>
    <property type="evidence" value="ECO:0007669"/>
    <property type="project" value="InterPro"/>
</dbReference>
<dbReference type="EMBL" id="MNBE01000698">
    <property type="protein sequence ID" value="OKO96347.1"/>
    <property type="molecule type" value="Genomic_DNA"/>
</dbReference>
<dbReference type="Pfam" id="PF06100">
    <property type="entry name" value="MCRA"/>
    <property type="match status" value="1"/>
</dbReference>
<evidence type="ECO:0000313" key="2">
    <source>
        <dbReference type="Proteomes" id="UP000186955"/>
    </source>
</evidence>
<dbReference type="AlphaFoldDB" id="A0A1Q5T7Y2"/>
<reference evidence="1 2" key="1">
    <citation type="submission" date="2016-10" db="EMBL/GenBank/DDBJ databases">
        <title>Genome sequence of the ascomycete fungus Penicillium subrubescens.</title>
        <authorList>
            <person name="De Vries R.P."/>
            <person name="Peng M."/>
            <person name="Dilokpimol A."/>
            <person name="Hilden K."/>
            <person name="Makela M.R."/>
            <person name="Grigoriev I."/>
            <person name="Riley R."/>
            <person name="Granchi Z."/>
        </authorList>
    </citation>
    <scope>NUCLEOTIDE SEQUENCE [LARGE SCALE GENOMIC DNA]</scope>
    <source>
        <strain evidence="1 2">CBS 132785</strain>
    </source>
</reference>
<evidence type="ECO:0000313" key="1">
    <source>
        <dbReference type="EMBL" id="OKO96347.1"/>
    </source>
</evidence>
<organism evidence="1 2">
    <name type="scientific">Penicillium subrubescens</name>
    <dbReference type="NCBI Taxonomy" id="1316194"/>
    <lineage>
        <taxon>Eukaryota</taxon>
        <taxon>Fungi</taxon>
        <taxon>Dikarya</taxon>
        <taxon>Ascomycota</taxon>
        <taxon>Pezizomycotina</taxon>
        <taxon>Eurotiomycetes</taxon>
        <taxon>Eurotiomycetidae</taxon>
        <taxon>Eurotiales</taxon>
        <taxon>Aspergillaceae</taxon>
        <taxon>Penicillium</taxon>
    </lineage>
</organism>
<keyword evidence="2" id="KW-1185">Reference proteome</keyword>
<dbReference type="PANTHER" id="PTHR37417:SF2">
    <property type="entry name" value="67 KDA MYOSIN-CROSS-REACTIVE ANTIGEN FAMILY PROTEIN (AFU_ORTHOLOGUE AFUA_5G09970)"/>
    <property type="match status" value="1"/>
</dbReference>
<dbReference type="GO" id="GO:0071949">
    <property type="term" value="F:FAD binding"/>
    <property type="evidence" value="ECO:0007669"/>
    <property type="project" value="InterPro"/>
</dbReference>
<dbReference type="InterPro" id="IPR036188">
    <property type="entry name" value="FAD/NAD-bd_sf"/>
</dbReference>
<dbReference type="OrthoDB" id="545169at2759"/>
<protein>
    <submittedName>
        <fullName evidence="1">Oleate hydratase</fullName>
    </submittedName>
</protein>
<accession>A0A1Q5T7Y2</accession>
<dbReference type="PANTHER" id="PTHR37417">
    <property type="entry name" value="67 KDA MYOSIN-CROSS-REACTIVE ANTIGEN FAMILY PROTEIN (AFU_ORTHOLOGUE AFUA_5G09970)"/>
    <property type="match status" value="1"/>
</dbReference>
<dbReference type="STRING" id="1316194.A0A1Q5T7Y2"/>
<dbReference type="InterPro" id="IPR010354">
    <property type="entry name" value="Oleate_hydratase"/>
</dbReference>
<name>A0A1Q5T7Y2_9EURO</name>
<dbReference type="GO" id="GO:0006631">
    <property type="term" value="P:fatty acid metabolic process"/>
    <property type="evidence" value="ECO:0007669"/>
    <property type="project" value="InterPro"/>
</dbReference>
<dbReference type="SUPFAM" id="SSF51905">
    <property type="entry name" value="FAD/NAD(P)-binding domain"/>
    <property type="match status" value="1"/>
</dbReference>